<dbReference type="GO" id="GO:0019988">
    <property type="term" value="P:charged-tRNA amino acid modification"/>
    <property type="evidence" value="ECO:0007669"/>
    <property type="project" value="InterPro"/>
</dbReference>
<dbReference type="PANTHER" id="PTHR31811">
    <property type="entry name" value="TRNA A64-2'-O-RIBOSYLPHOSPHATE TRANSFERASE"/>
    <property type="match status" value="1"/>
</dbReference>
<dbReference type="OrthoDB" id="45256at2759"/>
<dbReference type="Proteomes" id="UP000054350">
    <property type="component" value="Unassembled WGS sequence"/>
</dbReference>
<protein>
    <recommendedName>
        <fullName evidence="1">Rit1 N-terminal domain-containing protein</fullName>
    </recommendedName>
</protein>
<gene>
    <name evidence="2" type="ORF">AMAG_02733</name>
</gene>
<sequence length="236" mass="25929">MCQLNLHLLKILDNHQGLIIIDSTRRGKRFPDALTRTVPLWCAAMSALLNLPLGLCTLPSQVSASENAAMAAHLATAILPRLRAAKIKLPARPTKPLRLLWISPSSTSLDRPDPSELEFIPVYCVCVSRVVEESDGYRGDNYVYIQGAADDEKNWAQGLAPELFWSNRAAFLESADACDARHPDPSTHRTGHASHLPGTPLWIGTRGSARRPWVEFTHVINCTNAEDAYDPAPSST</sequence>
<proteinExistence type="predicted"/>
<evidence type="ECO:0000259" key="1">
    <source>
        <dbReference type="Pfam" id="PF17184"/>
    </source>
</evidence>
<dbReference type="InterPro" id="IPR033449">
    <property type="entry name" value="Rit1_N"/>
</dbReference>
<keyword evidence="3" id="KW-1185">Reference proteome</keyword>
<dbReference type="STRING" id="578462.A0A0L0S359"/>
<dbReference type="PANTHER" id="PTHR31811:SF0">
    <property type="entry name" value="TRNA A64-2'-O-RIBOSYLPHOSPHATE TRANSFERASE"/>
    <property type="match status" value="1"/>
</dbReference>
<reference evidence="2 3" key="1">
    <citation type="submission" date="2009-11" db="EMBL/GenBank/DDBJ databases">
        <title>Annotation of Allomyces macrogynus ATCC 38327.</title>
        <authorList>
            <consortium name="The Broad Institute Genome Sequencing Platform"/>
            <person name="Russ C."/>
            <person name="Cuomo C."/>
            <person name="Burger G."/>
            <person name="Gray M.W."/>
            <person name="Holland P.W.H."/>
            <person name="King N."/>
            <person name="Lang F.B.F."/>
            <person name="Roger A.J."/>
            <person name="Ruiz-Trillo I."/>
            <person name="Young S.K."/>
            <person name="Zeng Q."/>
            <person name="Gargeya S."/>
            <person name="Fitzgerald M."/>
            <person name="Haas B."/>
            <person name="Abouelleil A."/>
            <person name="Alvarado L."/>
            <person name="Arachchi H.M."/>
            <person name="Berlin A."/>
            <person name="Chapman S.B."/>
            <person name="Gearin G."/>
            <person name="Goldberg J."/>
            <person name="Griggs A."/>
            <person name="Gujja S."/>
            <person name="Hansen M."/>
            <person name="Heiman D."/>
            <person name="Howarth C."/>
            <person name="Larimer J."/>
            <person name="Lui A."/>
            <person name="MacDonald P.J.P."/>
            <person name="McCowen C."/>
            <person name="Montmayeur A."/>
            <person name="Murphy C."/>
            <person name="Neiman D."/>
            <person name="Pearson M."/>
            <person name="Priest M."/>
            <person name="Roberts A."/>
            <person name="Saif S."/>
            <person name="Shea T."/>
            <person name="Sisk P."/>
            <person name="Stolte C."/>
            <person name="Sykes S."/>
            <person name="Wortman J."/>
            <person name="Nusbaum C."/>
            <person name="Birren B."/>
        </authorList>
    </citation>
    <scope>NUCLEOTIDE SEQUENCE [LARGE SCALE GENOMIC DNA]</scope>
    <source>
        <strain evidence="2 3">ATCC 38327</strain>
    </source>
</reference>
<accession>A0A0L0S359</accession>
<dbReference type="InterPro" id="IPR007306">
    <property type="entry name" value="Rit1"/>
</dbReference>
<dbReference type="GO" id="GO:0043399">
    <property type="term" value="F:tRNA adenosine(64)-2'-O-ribosylphosphate transferase activity"/>
    <property type="evidence" value="ECO:0007669"/>
    <property type="project" value="InterPro"/>
</dbReference>
<dbReference type="AlphaFoldDB" id="A0A0L0S359"/>
<reference evidence="3" key="2">
    <citation type="submission" date="2009-11" db="EMBL/GenBank/DDBJ databases">
        <title>The Genome Sequence of Allomyces macrogynus strain ATCC 38327.</title>
        <authorList>
            <consortium name="The Broad Institute Genome Sequencing Platform"/>
            <person name="Russ C."/>
            <person name="Cuomo C."/>
            <person name="Shea T."/>
            <person name="Young S.K."/>
            <person name="Zeng Q."/>
            <person name="Koehrsen M."/>
            <person name="Haas B."/>
            <person name="Borodovsky M."/>
            <person name="Guigo R."/>
            <person name="Alvarado L."/>
            <person name="Berlin A."/>
            <person name="Borenstein D."/>
            <person name="Chen Z."/>
            <person name="Engels R."/>
            <person name="Freedman E."/>
            <person name="Gellesch M."/>
            <person name="Goldberg J."/>
            <person name="Griggs A."/>
            <person name="Gujja S."/>
            <person name="Heiman D."/>
            <person name="Hepburn T."/>
            <person name="Howarth C."/>
            <person name="Jen D."/>
            <person name="Larson L."/>
            <person name="Lewis B."/>
            <person name="Mehta T."/>
            <person name="Park D."/>
            <person name="Pearson M."/>
            <person name="Roberts A."/>
            <person name="Saif S."/>
            <person name="Shenoy N."/>
            <person name="Sisk P."/>
            <person name="Stolte C."/>
            <person name="Sykes S."/>
            <person name="Walk T."/>
            <person name="White J."/>
            <person name="Yandava C."/>
            <person name="Burger G."/>
            <person name="Gray M.W."/>
            <person name="Holland P.W.H."/>
            <person name="King N."/>
            <person name="Lang F.B.F."/>
            <person name="Roger A.J."/>
            <person name="Ruiz-Trillo I."/>
            <person name="Lander E."/>
            <person name="Nusbaum C."/>
        </authorList>
    </citation>
    <scope>NUCLEOTIDE SEQUENCE [LARGE SCALE GENOMIC DNA]</scope>
    <source>
        <strain evidence="3">ATCC 38327</strain>
    </source>
</reference>
<dbReference type="Pfam" id="PF17184">
    <property type="entry name" value="Rit1_C"/>
    <property type="match status" value="1"/>
</dbReference>
<evidence type="ECO:0000313" key="3">
    <source>
        <dbReference type="Proteomes" id="UP000054350"/>
    </source>
</evidence>
<dbReference type="eggNOG" id="KOG2634">
    <property type="taxonomic scope" value="Eukaryota"/>
</dbReference>
<dbReference type="EMBL" id="GG745331">
    <property type="protein sequence ID" value="KNE56967.1"/>
    <property type="molecule type" value="Genomic_DNA"/>
</dbReference>
<dbReference type="VEuPathDB" id="FungiDB:AMAG_02733"/>
<dbReference type="GO" id="GO:0005737">
    <property type="term" value="C:cytoplasm"/>
    <property type="evidence" value="ECO:0007669"/>
    <property type="project" value="TreeGrafter"/>
</dbReference>
<feature type="domain" description="Rit1 N-terminal" evidence="1">
    <location>
        <begin position="3"/>
        <end position="176"/>
    </location>
</feature>
<evidence type="ECO:0000313" key="2">
    <source>
        <dbReference type="EMBL" id="KNE56967.1"/>
    </source>
</evidence>
<name>A0A0L0S359_ALLM3</name>
<organism evidence="2 3">
    <name type="scientific">Allomyces macrogynus (strain ATCC 38327)</name>
    <name type="common">Allomyces javanicus var. macrogynus</name>
    <dbReference type="NCBI Taxonomy" id="578462"/>
    <lineage>
        <taxon>Eukaryota</taxon>
        <taxon>Fungi</taxon>
        <taxon>Fungi incertae sedis</taxon>
        <taxon>Blastocladiomycota</taxon>
        <taxon>Blastocladiomycetes</taxon>
        <taxon>Blastocladiales</taxon>
        <taxon>Blastocladiaceae</taxon>
        <taxon>Allomyces</taxon>
    </lineage>
</organism>